<dbReference type="PROSITE" id="PS51199">
    <property type="entry name" value="SF4_HELICASE"/>
    <property type="match status" value="1"/>
</dbReference>
<dbReference type="GO" id="GO:0003697">
    <property type="term" value="F:single-stranded DNA binding"/>
    <property type="evidence" value="ECO:0007669"/>
    <property type="project" value="InterPro"/>
</dbReference>
<dbReference type="GO" id="GO:0006260">
    <property type="term" value="P:DNA replication"/>
    <property type="evidence" value="ECO:0007669"/>
    <property type="project" value="InterPro"/>
</dbReference>
<gene>
    <name evidence="2" type="ORF">UFOVP343_37</name>
</gene>
<dbReference type="EMBL" id="LR796358">
    <property type="protein sequence ID" value="CAB4139047.1"/>
    <property type="molecule type" value="Genomic_DNA"/>
</dbReference>
<accession>A0A6J5M158</accession>
<dbReference type="CDD" id="cd01029">
    <property type="entry name" value="TOPRIM_primases"/>
    <property type="match status" value="1"/>
</dbReference>
<dbReference type="SUPFAM" id="SSF52540">
    <property type="entry name" value="P-loop containing nucleoside triphosphate hydrolases"/>
    <property type="match status" value="1"/>
</dbReference>
<evidence type="ECO:0000313" key="2">
    <source>
        <dbReference type="EMBL" id="CAB4139047.1"/>
    </source>
</evidence>
<dbReference type="InterPro" id="IPR027417">
    <property type="entry name" value="P-loop_NTPase"/>
</dbReference>
<protein>
    <submittedName>
        <fullName evidence="2">Archaeal primase DnaG/twinkle, TOPRIM domain</fullName>
    </submittedName>
</protein>
<name>A0A6J5M158_9CAUD</name>
<dbReference type="GO" id="GO:0005524">
    <property type="term" value="F:ATP binding"/>
    <property type="evidence" value="ECO:0007669"/>
    <property type="project" value="InterPro"/>
</dbReference>
<feature type="domain" description="SF4 helicase" evidence="1">
    <location>
        <begin position="280"/>
        <end position="533"/>
    </location>
</feature>
<organism evidence="2">
    <name type="scientific">uncultured Caudovirales phage</name>
    <dbReference type="NCBI Taxonomy" id="2100421"/>
    <lineage>
        <taxon>Viruses</taxon>
        <taxon>Duplodnaviria</taxon>
        <taxon>Heunggongvirae</taxon>
        <taxon>Uroviricota</taxon>
        <taxon>Caudoviricetes</taxon>
        <taxon>Peduoviridae</taxon>
        <taxon>Maltschvirus</taxon>
        <taxon>Maltschvirus maltsch</taxon>
    </lineage>
</organism>
<dbReference type="GO" id="GO:0043139">
    <property type="term" value="F:5'-3' DNA helicase activity"/>
    <property type="evidence" value="ECO:0007669"/>
    <property type="project" value="InterPro"/>
</dbReference>
<sequence length="533" mass="59979">MTNLTHKPCPYVDCGSTDAFSWDDDKGCGKCHSCGKGYPSRKWPRFDWASEEYPTQSVREDTKAMNTPNLSVVTTQEEFLTPVYRSMRSISEDTMKFYGVQTMVNADGESIKQAYVYPSGGRKVRTLPKSFRAEAGLKGDELFGMDKFNAGSAKAVVITEGELDAMSAFQMLGGKTPCVSIPSATPSQKLFEKCKEWLDSFDKIYVSFDSDNKAEGVAEKLANLFPNRVYAIPHDKYKDANEFLEAGARESYRNAFAHAKKFIPENIFNTPDQFLSILHDDDDSSYVSTGIQSLDDVILGLMRGHFTVFQAPEGIGKTEFMRYLEYSLLTQNDDIKIAICHMEEVKKRSLLGLVSYELKKNVTRKDLIHNQTEVDQAIVKLSGEERLYQFTLGVDEDPLEILERIRFLTEACGVSYIFFEPIQDLAYSRQGDESVEQFLSALSTKLARISAELNVGIVTIAHENDDGAIRDCRMIGKRASVVIKLERDKMAKDDESRNTTKLLVVKNRPTGSTGYAGQLFFDSETFTLSEKFM</sequence>
<reference evidence="2" key="1">
    <citation type="submission" date="2020-04" db="EMBL/GenBank/DDBJ databases">
        <authorList>
            <person name="Chiriac C."/>
            <person name="Salcher M."/>
            <person name="Ghai R."/>
            <person name="Kavagutti S V."/>
        </authorList>
    </citation>
    <scope>NUCLEOTIDE SEQUENCE</scope>
</reference>
<dbReference type="Pfam" id="PF03796">
    <property type="entry name" value="DnaB_C"/>
    <property type="match status" value="1"/>
</dbReference>
<dbReference type="Pfam" id="PF13155">
    <property type="entry name" value="Toprim_2"/>
    <property type="match status" value="1"/>
</dbReference>
<proteinExistence type="predicted"/>
<dbReference type="InterPro" id="IPR034154">
    <property type="entry name" value="TOPRIM_DnaG/twinkle"/>
</dbReference>
<dbReference type="PANTHER" id="PTHR12873">
    <property type="entry name" value="T7-LIKE MITOCHONDRIAL DNA HELICASE"/>
    <property type="match status" value="1"/>
</dbReference>
<evidence type="ECO:0000259" key="1">
    <source>
        <dbReference type="PROSITE" id="PS51199"/>
    </source>
</evidence>
<dbReference type="PANTHER" id="PTHR12873:SF0">
    <property type="entry name" value="TWINKLE MTDNA HELICASE"/>
    <property type="match status" value="1"/>
</dbReference>
<dbReference type="SUPFAM" id="SSF56731">
    <property type="entry name" value="DNA primase core"/>
    <property type="match status" value="1"/>
</dbReference>
<dbReference type="InterPro" id="IPR007694">
    <property type="entry name" value="DNA_helicase_DnaB-like_C"/>
</dbReference>
<dbReference type="Gene3D" id="3.40.50.300">
    <property type="entry name" value="P-loop containing nucleotide triphosphate hydrolases"/>
    <property type="match status" value="1"/>
</dbReference>
<dbReference type="Gene3D" id="3.40.1360.10">
    <property type="match status" value="1"/>
</dbReference>
<dbReference type="InterPro" id="IPR027032">
    <property type="entry name" value="Twinkle-like"/>
</dbReference>